<sequence>MQLTTGQKIWTKVNPVITTYPYLTEDISTEFVVVGGGITGTITAYALAAAGAKVVLIEKNMIGYGSTSASTSILQYEIDSNLKRLAALYGSEQAIRAFSLCADAVEAIENWVQKLDHDCGFGKVPCLYYSSRKNDKKWLHEEFQLRQKAGFNVSFLDKQSAHDKFSFPIQAAILSHAGSGYIDPYQLSHAMLQLGQKQGLTIYEHTEATQLESVGEGIQITTPNQFTIRAKQAIITTGYEAKKLIKQKIASMTRSFVIVTKPQQNPLKWYKRSTIRDTKQAYTYIRTTPDHRIIVGGKDLDLGGQTSKVATLTQDDPLSAKQYDALKKELFYHFPDLLDSDDLIQFQFSGLFADTKDSLPYIGSYEALPHCLFNLGLGGNGILYAVIGAKLLAQQLQGKAPSDLQLFRFDR</sequence>
<dbReference type="GO" id="GO:0005737">
    <property type="term" value="C:cytoplasm"/>
    <property type="evidence" value="ECO:0007669"/>
    <property type="project" value="TreeGrafter"/>
</dbReference>
<protein>
    <submittedName>
        <fullName evidence="2">FAD-binding oxidoreductase</fullName>
    </submittedName>
</protein>
<proteinExistence type="predicted"/>
<dbReference type="RefSeq" id="WP_191141497.1">
    <property type="nucleotide sequence ID" value="NZ_JACXAH010000003.1"/>
</dbReference>
<reference evidence="2" key="1">
    <citation type="submission" date="2020-09" db="EMBL/GenBank/DDBJ databases">
        <title>A novel bacterium of genus Hazenella, isolated from South China Sea.</title>
        <authorList>
            <person name="Huang H."/>
            <person name="Mo K."/>
            <person name="Hu Y."/>
        </authorList>
    </citation>
    <scope>NUCLEOTIDE SEQUENCE</scope>
    <source>
        <strain evidence="2">IB182357</strain>
    </source>
</reference>
<dbReference type="Pfam" id="PF01266">
    <property type="entry name" value="DAO"/>
    <property type="match status" value="1"/>
</dbReference>
<dbReference type="Proteomes" id="UP000661691">
    <property type="component" value="Unassembled WGS sequence"/>
</dbReference>
<dbReference type="InterPro" id="IPR006076">
    <property type="entry name" value="FAD-dep_OxRdtase"/>
</dbReference>
<dbReference type="Gene3D" id="3.30.9.10">
    <property type="entry name" value="D-Amino Acid Oxidase, subunit A, domain 2"/>
    <property type="match status" value="1"/>
</dbReference>
<gene>
    <name evidence="2" type="ORF">IC620_03170</name>
</gene>
<dbReference type="EMBL" id="JACXAH010000003">
    <property type="protein sequence ID" value="MBD1371355.1"/>
    <property type="molecule type" value="Genomic_DNA"/>
</dbReference>
<evidence type="ECO:0000259" key="1">
    <source>
        <dbReference type="Pfam" id="PF01266"/>
    </source>
</evidence>
<dbReference type="Gene3D" id="3.50.50.60">
    <property type="entry name" value="FAD/NAD(P)-binding domain"/>
    <property type="match status" value="1"/>
</dbReference>
<dbReference type="SUPFAM" id="SSF51905">
    <property type="entry name" value="FAD/NAD(P)-binding domain"/>
    <property type="match status" value="1"/>
</dbReference>
<comment type="caution">
    <text evidence="2">The sequence shown here is derived from an EMBL/GenBank/DDBJ whole genome shotgun (WGS) entry which is preliminary data.</text>
</comment>
<accession>A0A926RSJ8</accession>
<dbReference type="AlphaFoldDB" id="A0A926RSJ8"/>
<feature type="domain" description="FAD dependent oxidoreductase" evidence="1">
    <location>
        <begin position="31"/>
        <end position="394"/>
    </location>
</feature>
<organism evidence="2 3">
    <name type="scientific">Polycladospora coralii</name>
    <dbReference type="NCBI Taxonomy" id="2771432"/>
    <lineage>
        <taxon>Bacteria</taxon>
        <taxon>Bacillati</taxon>
        <taxon>Bacillota</taxon>
        <taxon>Bacilli</taxon>
        <taxon>Bacillales</taxon>
        <taxon>Thermoactinomycetaceae</taxon>
        <taxon>Polycladospora</taxon>
    </lineage>
</organism>
<dbReference type="PANTHER" id="PTHR13847:SF201">
    <property type="entry name" value="PUTATIBE OXIDOREDUCTASE"/>
    <property type="match status" value="1"/>
</dbReference>
<evidence type="ECO:0000313" key="3">
    <source>
        <dbReference type="Proteomes" id="UP000661691"/>
    </source>
</evidence>
<dbReference type="InterPro" id="IPR036188">
    <property type="entry name" value="FAD/NAD-bd_sf"/>
</dbReference>
<dbReference type="PANTHER" id="PTHR13847">
    <property type="entry name" value="SARCOSINE DEHYDROGENASE-RELATED"/>
    <property type="match status" value="1"/>
</dbReference>
<evidence type="ECO:0000313" key="2">
    <source>
        <dbReference type="EMBL" id="MBD1371355.1"/>
    </source>
</evidence>
<name>A0A926RSJ8_9BACL</name>
<keyword evidence="3" id="KW-1185">Reference proteome</keyword>